<gene>
    <name evidence="1" type="ORF">FDA94_10180</name>
</gene>
<accession>A0A4U3MKZ1</accession>
<dbReference type="EMBL" id="SZQA01000007">
    <property type="protein sequence ID" value="TKK89292.1"/>
    <property type="molecule type" value="Genomic_DNA"/>
</dbReference>
<name>A0A4U3MKZ1_9ACTN</name>
<protein>
    <submittedName>
        <fullName evidence="1">Uncharacterized protein</fullName>
    </submittedName>
</protein>
<sequence>MRRHHPKPSLRQRLLGKPALVVGGALLTVVTGTVAAVTSDAAKLVVLASPSPSPIARPVVVAALKVRDLDPGDTFVFPSAYRPDAATLGKINGLRESPDPDALAVLMRSLGGVDVGVLGTRFVLENVSRLDVRILDLRVDADCRAPLGGTLFYSPPQGSEMLVDLSFDLDARHPIPRFMEKYGWSEQSWFDTQTVLLAPGEQQVFDVQVETARYCEYRLVADVLQKQRTVTLTIDDGGAPFRVTGMPSPRKAPALYPGSLWNHDTCDEFSAVDPATYVDELRPC</sequence>
<reference evidence="1 2" key="1">
    <citation type="submission" date="2019-04" db="EMBL/GenBank/DDBJ databases">
        <title>Herbidospora sp. NEAU-GS14.nov., a novel actinomycete isolated from soil.</title>
        <authorList>
            <person name="Han L."/>
        </authorList>
    </citation>
    <scope>NUCLEOTIDE SEQUENCE [LARGE SCALE GENOMIC DNA]</scope>
    <source>
        <strain evidence="1 2">NEAU-GS14</strain>
    </source>
</reference>
<keyword evidence="2" id="KW-1185">Reference proteome</keyword>
<dbReference type="AlphaFoldDB" id="A0A4U3MKZ1"/>
<dbReference type="OrthoDB" id="5116822at2"/>
<comment type="caution">
    <text evidence="1">The sequence shown here is derived from an EMBL/GenBank/DDBJ whole genome shotgun (WGS) entry which is preliminary data.</text>
</comment>
<dbReference type="RefSeq" id="WP_137246798.1">
    <property type="nucleotide sequence ID" value="NZ_SZQA01000007.1"/>
</dbReference>
<organism evidence="1 2">
    <name type="scientific">Herbidospora galbida</name>
    <dbReference type="NCBI Taxonomy" id="2575442"/>
    <lineage>
        <taxon>Bacteria</taxon>
        <taxon>Bacillati</taxon>
        <taxon>Actinomycetota</taxon>
        <taxon>Actinomycetes</taxon>
        <taxon>Streptosporangiales</taxon>
        <taxon>Streptosporangiaceae</taxon>
        <taxon>Herbidospora</taxon>
    </lineage>
</organism>
<evidence type="ECO:0000313" key="2">
    <source>
        <dbReference type="Proteomes" id="UP000308705"/>
    </source>
</evidence>
<evidence type="ECO:0000313" key="1">
    <source>
        <dbReference type="EMBL" id="TKK89292.1"/>
    </source>
</evidence>
<proteinExistence type="predicted"/>
<dbReference type="Proteomes" id="UP000308705">
    <property type="component" value="Unassembled WGS sequence"/>
</dbReference>